<sequence length="438" mass="48933">MDALSLWKIIITAPFGIVYFLLLSNWRFSKTKTFLITGAGILGVIILDILMELRLPYTLNDLEFRLLHIVIAVGFNIILSRYNDARTFFSFLMSCTFVAIQDLFCGILAPYMPNGIGQLLNQVLIFLVIILVIIKFIRNPLLETLEQLQTGWIRLSLIPICLLLSFLNVASYPAPLNERPENIPAASGLCVAIVLYNGTIYTILKQQNSYFQSTRELSSMQLQVTSLKKHMQGIAESEENLRIFQHDLRHLTSALTVCIKTGRDDEALALLASMNSTIEKISRPAVYYCEDEVLNAVLSVYGQMAENAGVEVSIKVDLPEELPISGEEISLVFANGIENAINACHQMDSSDERKIGVVCSPVGSQLFLEITNTYTGKILFNAETGYPETQAEDHGFGTQSISAFARRYGGLLKYKAENGLFSMRLILPLYEDRSDITL</sequence>
<dbReference type="GO" id="GO:0042802">
    <property type="term" value="F:identical protein binding"/>
    <property type="evidence" value="ECO:0007669"/>
    <property type="project" value="TreeGrafter"/>
</dbReference>
<proteinExistence type="predicted"/>
<feature type="transmembrane region" description="Helical" evidence="1">
    <location>
        <begin position="33"/>
        <end position="50"/>
    </location>
</feature>
<feature type="transmembrane region" description="Helical" evidence="1">
    <location>
        <begin position="119"/>
        <end position="139"/>
    </location>
</feature>
<feature type="transmembrane region" description="Helical" evidence="1">
    <location>
        <begin position="6"/>
        <end position="26"/>
    </location>
</feature>
<reference evidence="4" key="1">
    <citation type="journal article" date="2017" name="Sci. Rep.">
        <title>Determination of the Genome and Primary Transcriptome of Syngas Fermenting Eubacterium limosum ATCC 8486.</title>
        <authorList>
            <person name="Song Y."/>
            <person name="Shin J."/>
            <person name="Jeong Y."/>
            <person name="Jin S."/>
            <person name="Lee J.K."/>
            <person name="Kim D.R."/>
            <person name="Kim S.C."/>
            <person name="Cho S."/>
            <person name="Cho B.K."/>
        </authorList>
    </citation>
    <scope>NUCLEOTIDE SEQUENCE [LARGE SCALE GENOMIC DNA]</scope>
    <source>
        <strain evidence="4">ATCC 8486</strain>
    </source>
</reference>
<feature type="domain" description="Sensor histidine kinase NatK-like C-terminal" evidence="2">
    <location>
        <begin position="328"/>
        <end position="428"/>
    </location>
</feature>
<dbReference type="SUPFAM" id="SSF55874">
    <property type="entry name" value="ATPase domain of HSP90 chaperone/DNA topoisomerase II/histidine kinase"/>
    <property type="match status" value="1"/>
</dbReference>
<organism evidence="3 4">
    <name type="scientific">Eubacterium limosum</name>
    <dbReference type="NCBI Taxonomy" id="1736"/>
    <lineage>
        <taxon>Bacteria</taxon>
        <taxon>Bacillati</taxon>
        <taxon>Bacillota</taxon>
        <taxon>Clostridia</taxon>
        <taxon>Eubacteriales</taxon>
        <taxon>Eubacteriaceae</taxon>
        <taxon>Eubacterium</taxon>
    </lineage>
</organism>
<feature type="transmembrane region" description="Helical" evidence="1">
    <location>
        <begin position="151"/>
        <end position="171"/>
    </location>
</feature>
<evidence type="ECO:0000256" key="1">
    <source>
        <dbReference type="SAM" id="Phobius"/>
    </source>
</evidence>
<dbReference type="Pfam" id="PF14501">
    <property type="entry name" value="HATPase_c_5"/>
    <property type="match status" value="1"/>
</dbReference>
<protein>
    <submittedName>
        <fullName evidence="3">GHKL domain-containing protein</fullName>
    </submittedName>
</protein>
<accession>A0AAC9QX83</accession>
<dbReference type="KEGG" id="elim:B2M23_20355"/>
<feature type="transmembrane region" description="Helical" evidence="1">
    <location>
        <begin position="62"/>
        <end position="79"/>
    </location>
</feature>
<feature type="transmembrane region" description="Helical" evidence="1">
    <location>
        <begin position="91"/>
        <end position="113"/>
    </location>
</feature>
<dbReference type="RefSeq" id="WP_038351253.1">
    <property type="nucleotide sequence ID" value="NZ_CP019962.1"/>
</dbReference>
<dbReference type="InterPro" id="IPR032834">
    <property type="entry name" value="NatK-like_C"/>
</dbReference>
<evidence type="ECO:0000259" key="2">
    <source>
        <dbReference type="Pfam" id="PF14501"/>
    </source>
</evidence>
<dbReference type="AlphaFoldDB" id="A0AAC9QX83"/>
<keyword evidence="1" id="KW-1133">Transmembrane helix</keyword>
<name>A0AAC9QX83_EUBLI</name>
<evidence type="ECO:0000313" key="3">
    <source>
        <dbReference type="EMBL" id="ARD67744.1"/>
    </source>
</evidence>
<keyword evidence="1" id="KW-0472">Membrane</keyword>
<feature type="transmembrane region" description="Helical" evidence="1">
    <location>
        <begin position="183"/>
        <end position="204"/>
    </location>
</feature>
<evidence type="ECO:0000313" key="4">
    <source>
        <dbReference type="Proteomes" id="UP000192391"/>
    </source>
</evidence>
<dbReference type="PANTHER" id="PTHR40448:SF1">
    <property type="entry name" value="TWO-COMPONENT SENSOR HISTIDINE KINASE"/>
    <property type="match status" value="1"/>
</dbReference>
<dbReference type="EMBL" id="CP019962">
    <property type="protein sequence ID" value="ARD67744.1"/>
    <property type="molecule type" value="Genomic_DNA"/>
</dbReference>
<dbReference type="Gene3D" id="3.30.565.10">
    <property type="entry name" value="Histidine kinase-like ATPase, C-terminal domain"/>
    <property type="match status" value="1"/>
</dbReference>
<keyword evidence="1" id="KW-0812">Transmembrane</keyword>
<dbReference type="InterPro" id="IPR036890">
    <property type="entry name" value="HATPase_C_sf"/>
</dbReference>
<dbReference type="Proteomes" id="UP000192391">
    <property type="component" value="Chromosome"/>
</dbReference>
<gene>
    <name evidence="3" type="ORF">B2M23_20355</name>
</gene>
<dbReference type="PANTHER" id="PTHR40448">
    <property type="entry name" value="TWO-COMPONENT SENSOR HISTIDINE KINASE"/>
    <property type="match status" value="1"/>
</dbReference>
<dbReference type="CDD" id="cd16935">
    <property type="entry name" value="HATPase_AgrC-ComD-like"/>
    <property type="match status" value="1"/>
</dbReference>